<gene>
    <name evidence="2" type="ORF">RSSM_02420</name>
</gene>
<protein>
    <submittedName>
        <fullName evidence="2">Transcriptional regulatory protein</fullName>
    </submittedName>
</protein>
<dbReference type="SMART" id="SM00421">
    <property type="entry name" value="HTH_LUXR"/>
    <property type="match status" value="1"/>
</dbReference>
<evidence type="ECO:0000313" key="3">
    <source>
        <dbReference type="Proteomes" id="UP000011885"/>
    </source>
</evidence>
<proteinExistence type="predicted"/>
<accession>M5U3Q5</accession>
<name>M5U3Q5_9BACT</name>
<reference evidence="2 3" key="1">
    <citation type="journal article" date="2013" name="Mar. Genomics">
        <title>Expression of sulfatases in Rhodopirellula baltica and the diversity of sulfatases in the genus Rhodopirellula.</title>
        <authorList>
            <person name="Wegner C.E."/>
            <person name="Richter-Heitmann T."/>
            <person name="Klindworth A."/>
            <person name="Klockow C."/>
            <person name="Richter M."/>
            <person name="Achstetter T."/>
            <person name="Glockner F.O."/>
            <person name="Harder J."/>
        </authorList>
    </citation>
    <scope>NUCLEOTIDE SEQUENCE [LARGE SCALE GENOMIC DNA]</scope>
    <source>
        <strain evidence="2 3">SM41</strain>
    </source>
</reference>
<dbReference type="Proteomes" id="UP000011885">
    <property type="component" value="Unassembled WGS sequence"/>
</dbReference>
<dbReference type="InterPro" id="IPR000792">
    <property type="entry name" value="Tscrpt_reg_LuxR_C"/>
</dbReference>
<dbReference type="GO" id="GO:0006355">
    <property type="term" value="P:regulation of DNA-templated transcription"/>
    <property type="evidence" value="ECO:0007669"/>
    <property type="project" value="InterPro"/>
</dbReference>
<comment type="caution">
    <text evidence="2">The sequence shown here is derived from an EMBL/GenBank/DDBJ whole genome shotgun (WGS) entry which is preliminary data.</text>
</comment>
<dbReference type="GO" id="GO:0003677">
    <property type="term" value="F:DNA binding"/>
    <property type="evidence" value="ECO:0007669"/>
    <property type="project" value="InterPro"/>
</dbReference>
<dbReference type="InterPro" id="IPR016032">
    <property type="entry name" value="Sig_transdc_resp-reg_C-effctor"/>
</dbReference>
<dbReference type="SUPFAM" id="SSF46894">
    <property type="entry name" value="C-terminal effector domain of the bipartite response regulators"/>
    <property type="match status" value="1"/>
</dbReference>
<dbReference type="EMBL" id="ANOH01000169">
    <property type="protein sequence ID" value="EMI56085.1"/>
    <property type="molecule type" value="Genomic_DNA"/>
</dbReference>
<organism evidence="2 3">
    <name type="scientific">Rhodopirellula sallentina SM41</name>
    <dbReference type="NCBI Taxonomy" id="1263870"/>
    <lineage>
        <taxon>Bacteria</taxon>
        <taxon>Pseudomonadati</taxon>
        <taxon>Planctomycetota</taxon>
        <taxon>Planctomycetia</taxon>
        <taxon>Pirellulales</taxon>
        <taxon>Pirellulaceae</taxon>
        <taxon>Rhodopirellula</taxon>
    </lineage>
</organism>
<dbReference type="PATRIC" id="fig|1263870.3.peg.2575"/>
<dbReference type="RefSeq" id="WP_008678058.1">
    <property type="nucleotide sequence ID" value="NZ_ANOH01000169.1"/>
</dbReference>
<dbReference type="Gene3D" id="1.10.10.10">
    <property type="entry name" value="Winged helix-like DNA-binding domain superfamily/Winged helix DNA-binding domain"/>
    <property type="match status" value="1"/>
</dbReference>
<dbReference type="InterPro" id="IPR036388">
    <property type="entry name" value="WH-like_DNA-bd_sf"/>
</dbReference>
<evidence type="ECO:0000259" key="1">
    <source>
        <dbReference type="SMART" id="SM00421"/>
    </source>
</evidence>
<keyword evidence="3" id="KW-1185">Reference proteome</keyword>
<dbReference type="AlphaFoldDB" id="M5U3Q5"/>
<feature type="domain" description="HTH luxR-type" evidence="1">
    <location>
        <begin position="192"/>
        <end position="249"/>
    </location>
</feature>
<evidence type="ECO:0000313" key="2">
    <source>
        <dbReference type="EMBL" id="EMI56085.1"/>
    </source>
</evidence>
<sequence>MSSSKPTTVSSSYRTTRLIELPETVALCDEEIRQDVRVLRERGDFDIFQRCVDGEAVPEALSDHLDSLELNASVSVSTNDRVLLGYNAVAARNCSLEPAMLGRRLPRLQSGSIRQLDETTDKVLLGGARIVWFEHDSPSPDGSWYRWSTLKMAVLGFQKVAFCLLSLSRPVMRLANESAAPGRLLNEQLVVYQQLDEIDRQICQGIAVGDSTGEIATSVGLTRRSIEVRRAKILEHFGFSRQVQIVRLLVRLEENGLLPD</sequence>